<dbReference type="InterPro" id="IPR023031">
    <property type="entry name" value="OPRT"/>
</dbReference>
<evidence type="ECO:0000256" key="2">
    <source>
        <dbReference type="ARBA" id="ARBA00011971"/>
    </source>
</evidence>
<comment type="cofactor">
    <cofactor evidence="6">
        <name>Mg(2+)</name>
        <dbReference type="ChEBI" id="CHEBI:18420"/>
    </cofactor>
</comment>
<dbReference type="GO" id="GO:0000287">
    <property type="term" value="F:magnesium ion binding"/>
    <property type="evidence" value="ECO:0007669"/>
    <property type="project" value="UniProtKB-UniRule"/>
</dbReference>
<dbReference type="HOGENOM" id="CLU_074878_2_1_2"/>
<dbReference type="AlphaFoldDB" id="A6UQD5"/>
<dbReference type="STRING" id="406327.Mevan_0801"/>
<keyword evidence="6" id="KW-0460">Magnesium</keyword>
<feature type="binding site" description="in other chain" evidence="6">
    <location>
        <position position="100"/>
    </location>
    <ligand>
        <name>5-phospho-alpha-D-ribose 1-diphosphate</name>
        <dbReference type="ChEBI" id="CHEBI:58017"/>
        <note>ligand shared between dimeric partners</note>
    </ligand>
</feature>
<evidence type="ECO:0000256" key="1">
    <source>
        <dbReference type="ARBA" id="ARBA00004889"/>
    </source>
</evidence>
<dbReference type="InterPro" id="IPR000836">
    <property type="entry name" value="PRTase_dom"/>
</dbReference>
<dbReference type="HAMAP" id="MF_01208">
    <property type="entry name" value="PyrE"/>
    <property type="match status" value="1"/>
</dbReference>
<feature type="binding site" evidence="6">
    <location>
        <position position="99"/>
    </location>
    <ligand>
        <name>5-phospho-alpha-D-ribose 1-diphosphate</name>
        <dbReference type="ChEBI" id="CHEBI:58017"/>
        <note>ligand shared between dimeric partners</note>
    </ligand>
</feature>
<reference evidence="8" key="1">
    <citation type="submission" date="2007-06" db="EMBL/GenBank/DDBJ databases">
        <title>Complete sequence of Methanococcus vannielii SB.</title>
        <authorList>
            <consortium name="US DOE Joint Genome Institute"/>
            <person name="Copeland A."/>
            <person name="Lucas S."/>
            <person name="Lapidus A."/>
            <person name="Barry K."/>
            <person name="Glavina del Rio T."/>
            <person name="Dalin E."/>
            <person name="Tice H."/>
            <person name="Pitluck S."/>
            <person name="Chain P."/>
            <person name="Malfatti S."/>
            <person name="Shin M."/>
            <person name="Vergez L."/>
            <person name="Schmutz J."/>
            <person name="Larimer F."/>
            <person name="Land M."/>
            <person name="Hauser L."/>
            <person name="Kyrpides N."/>
            <person name="Anderson I."/>
            <person name="Sieprawska-Lupa M."/>
            <person name="Whitman W.B."/>
            <person name="Richardson P."/>
        </authorList>
    </citation>
    <scope>NUCLEOTIDE SEQUENCE [LARGE SCALE GENOMIC DNA]</scope>
    <source>
        <strain evidence="8">SB</strain>
    </source>
</reference>
<dbReference type="EC" id="2.4.2.10" evidence="2 6"/>
<dbReference type="KEGG" id="mvn:Mevan_0801"/>
<name>A6UQD5_METVS</name>
<dbReference type="PANTHER" id="PTHR19278:SF9">
    <property type="entry name" value="URIDINE 5'-MONOPHOSPHATE SYNTHASE"/>
    <property type="match status" value="1"/>
</dbReference>
<feature type="binding site" description="in other chain" evidence="6">
    <location>
        <begin position="125"/>
        <end position="133"/>
    </location>
    <ligand>
        <name>5-phospho-alpha-D-ribose 1-diphosphate</name>
        <dbReference type="ChEBI" id="CHEBI:58017"/>
        <note>ligand shared between dimeric partners</note>
    </ligand>
</feature>
<evidence type="ECO:0000256" key="4">
    <source>
        <dbReference type="ARBA" id="ARBA00022679"/>
    </source>
</evidence>
<gene>
    <name evidence="6" type="primary">pyrE</name>
    <name evidence="8" type="ordered locus">Mevan_0801</name>
</gene>
<sequence length="185" mass="20355">MINTEEMSLKNELVNLLKEVNCVKFGDFILASGKESKYYVDIKKATTNPKVLKAAAKLVKHYASKENYENLKIAGVELGSVSIATAVSLEIEKDLLIIRKKAKEYGTKNKIEGELNQKDNVIVMEDVTTTGSSVSKAVDEIRASGGIVKKIYVIVDRLEGAKENLAQNNVELVPLVTIEELGLNK</sequence>
<protein>
    <recommendedName>
        <fullName evidence="2 6">Orotate phosphoribosyltransferase</fullName>
        <shortName evidence="6">OPRT</shortName>
        <shortName evidence="6">OPRTase</shortName>
        <ecNumber evidence="2 6">2.4.2.10</ecNumber>
    </recommendedName>
</protein>
<dbReference type="RefSeq" id="WP_011972609.1">
    <property type="nucleotide sequence ID" value="NC_009634.1"/>
</dbReference>
<keyword evidence="3 6" id="KW-0328">Glycosyltransferase</keyword>
<dbReference type="GeneID" id="5324650"/>
<dbReference type="EMBL" id="CP000742">
    <property type="protein sequence ID" value="ABR54707.1"/>
    <property type="molecule type" value="Genomic_DNA"/>
</dbReference>
<keyword evidence="9" id="KW-1185">Reference proteome</keyword>
<feature type="domain" description="Phosphoribosyltransferase" evidence="7">
    <location>
        <begin position="46"/>
        <end position="164"/>
    </location>
</feature>
<dbReference type="PANTHER" id="PTHR19278">
    <property type="entry name" value="OROTATE PHOSPHORIBOSYLTRANSFERASE"/>
    <property type="match status" value="1"/>
</dbReference>
<dbReference type="Pfam" id="PF00156">
    <property type="entry name" value="Pribosyltran"/>
    <property type="match status" value="1"/>
</dbReference>
<evidence type="ECO:0000259" key="7">
    <source>
        <dbReference type="Pfam" id="PF00156"/>
    </source>
</evidence>
<feature type="binding site" evidence="6">
    <location>
        <position position="103"/>
    </location>
    <ligand>
        <name>5-phospho-alpha-D-ribose 1-diphosphate</name>
        <dbReference type="ChEBI" id="CHEBI:58017"/>
        <note>ligand shared between dimeric partners</note>
    </ligand>
</feature>
<evidence type="ECO:0000313" key="9">
    <source>
        <dbReference type="Proteomes" id="UP000001107"/>
    </source>
</evidence>
<feature type="binding site" evidence="6">
    <location>
        <position position="129"/>
    </location>
    <ligand>
        <name>orotate</name>
        <dbReference type="ChEBI" id="CHEBI:30839"/>
    </ligand>
</feature>
<comment type="subunit">
    <text evidence="6">Homodimer.</text>
</comment>
<dbReference type="OrthoDB" id="9089at2157"/>
<dbReference type="GO" id="GO:0044205">
    <property type="term" value="P:'de novo' UMP biosynthetic process"/>
    <property type="evidence" value="ECO:0007669"/>
    <property type="project" value="UniProtKB-UniRule"/>
</dbReference>
<dbReference type="SUPFAM" id="SSF53271">
    <property type="entry name" value="PRTase-like"/>
    <property type="match status" value="1"/>
</dbReference>
<accession>A6UQD5</accession>
<dbReference type="UniPathway" id="UPA00070">
    <property type="reaction ID" value="UER00119"/>
</dbReference>
<evidence type="ECO:0000313" key="8">
    <source>
        <dbReference type="EMBL" id="ABR54707.1"/>
    </source>
</evidence>
<comment type="caution">
    <text evidence="6">Lacks conserved residue(s) required for the propagation of feature annotation.</text>
</comment>
<dbReference type="CDD" id="cd06223">
    <property type="entry name" value="PRTases_typeI"/>
    <property type="match status" value="1"/>
</dbReference>
<evidence type="ECO:0000256" key="6">
    <source>
        <dbReference type="HAMAP-Rule" id="MF_01208"/>
    </source>
</evidence>
<comment type="catalytic activity">
    <reaction evidence="6">
        <text>orotidine 5'-phosphate + diphosphate = orotate + 5-phospho-alpha-D-ribose 1-diphosphate</text>
        <dbReference type="Rhea" id="RHEA:10380"/>
        <dbReference type="ChEBI" id="CHEBI:30839"/>
        <dbReference type="ChEBI" id="CHEBI:33019"/>
        <dbReference type="ChEBI" id="CHEBI:57538"/>
        <dbReference type="ChEBI" id="CHEBI:58017"/>
        <dbReference type="EC" id="2.4.2.10"/>
    </reaction>
</comment>
<evidence type="ECO:0000256" key="5">
    <source>
        <dbReference type="ARBA" id="ARBA00022975"/>
    </source>
</evidence>
<comment type="similarity">
    <text evidence="6">Belongs to the purine/pyrimidine phosphoribosyltransferase family. PyrE subfamily.</text>
</comment>
<dbReference type="eggNOG" id="arCOG00029">
    <property type="taxonomic scope" value="Archaea"/>
</dbReference>
<evidence type="ECO:0000256" key="3">
    <source>
        <dbReference type="ARBA" id="ARBA00022676"/>
    </source>
</evidence>
<dbReference type="GO" id="GO:0019856">
    <property type="term" value="P:pyrimidine nucleobase biosynthetic process"/>
    <property type="evidence" value="ECO:0007669"/>
    <property type="project" value="TreeGrafter"/>
</dbReference>
<keyword evidence="5 6" id="KW-0665">Pyrimidine biosynthesis</keyword>
<dbReference type="NCBIfam" id="TIGR00336">
    <property type="entry name" value="pyrE"/>
    <property type="match status" value="1"/>
</dbReference>
<comment type="pathway">
    <text evidence="1 6">Pyrimidine metabolism; UMP biosynthesis via de novo pathway; UMP from orotate: step 1/2.</text>
</comment>
<organism evidence="8 9">
    <name type="scientific">Methanococcus vannielii (strain ATCC 35089 / DSM 1224 / JCM 13029 / OCM 148 / SB)</name>
    <dbReference type="NCBI Taxonomy" id="406327"/>
    <lineage>
        <taxon>Archaea</taxon>
        <taxon>Methanobacteriati</taxon>
        <taxon>Methanobacteriota</taxon>
        <taxon>Methanomada group</taxon>
        <taxon>Methanococci</taxon>
        <taxon>Methanococcales</taxon>
        <taxon>Methanococcaceae</taxon>
        <taxon>Methanococcus</taxon>
    </lineage>
</organism>
<dbReference type="Gene3D" id="3.40.50.2020">
    <property type="match status" value="1"/>
</dbReference>
<dbReference type="InterPro" id="IPR029057">
    <property type="entry name" value="PRTase-like"/>
</dbReference>
<dbReference type="Proteomes" id="UP000001107">
    <property type="component" value="Chromosome"/>
</dbReference>
<dbReference type="InterPro" id="IPR004467">
    <property type="entry name" value="Or_phspho_trans_dom"/>
</dbReference>
<comment type="function">
    <text evidence="6">Catalyzes the transfer of a ribosyl phosphate group from 5-phosphoribose 1-diphosphate to orotate, leading to the formation of orotidine monophosphate (OMP).</text>
</comment>
<proteinExistence type="inferred from homology"/>
<keyword evidence="4 6" id="KW-0808">Transferase</keyword>
<feature type="binding site" evidence="6">
    <location>
        <position position="157"/>
    </location>
    <ligand>
        <name>orotate</name>
        <dbReference type="ChEBI" id="CHEBI:30839"/>
    </ligand>
</feature>
<dbReference type="GO" id="GO:0004588">
    <property type="term" value="F:orotate phosphoribosyltransferase activity"/>
    <property type="evidence" value="ECO:0007669"/>
    <property type="project" value="UniProtKB-UniRule"/>
</dbReference>